<dbReference type="PANTHER" id="PTHR11158">
    <property type="entry name" value="MSF1/PX19 RELATED"/>
    <property type="match status" value="1"/>
</dbReference>
<dbReference type="PROSITE" id="PS50904">
    <property type="entry name" value="PRELI_MSF1"/>
    <property type="match status" value="1"/>
</dbReference>
<organism evidence="2 3">
    <name type="scientific">Xylocopa violacea</name>
    <name type="common">Violet carpenter bee</name>
    <name type="synonym">Apis violacea</name>
    <dbReference type="NCBI Taxonomy" id="135666"/>
    <lineage>
        <taxon>Eukaryota</taxon>
        <taxon>Metazoa</taxon>
        <taxon>Ecdysozoa</taxon>
        <taxon>Arthropoda</taxon>
        <taxon>Hexapoda</taxon>
        <taxon>Insecta</taxon>
        <taxon>Pterygota</taxon>
        <taxon>Neoptera</taxon>
        <taxon>Endopterygota</taxon>
        <taxon>Hymenoptera</taxon>
        <taxon>Apocrita</taxon>
        <taxon>Aculeata</taxon>
        <taxon>Apoidea</taxon>
        <taxon>Anthophila</taxon>
        <taxon>Apidae</taxon>
        <taxon>Xylocopa</taxon>
        <taxon>Xylocopa</taxon>
    </lineage>
</organism>
<name>A0ABP1NYF6_XYLVO</name>
<accession>A0ABP1NYF6</accession>
<keyword evidence="3" id="KW-1185">Reference proteome</keyword>
<gene>
    <name evidence="2" type="ORF">XYLVIOL_LOCUS7569</name>
</gene>
<evidence type="ECO:0000313" key="3">
    <source>
        <dbReference type="Proteomes" id="UP001642520"/>
    </source>
</evidence>
<evidence type="ECO:0000313" key="2">
    <source>
        <dbReference type="EMBL" id="CAL7946060.1"/>
    </source>
</evidence>
<dbReference type="Pfam" id="PF04707">
    <property type="entry name" value="PRELI"/>
    <property type="match status" value="1"/>
</dbReference>
<dbReference type="EMBL" id="CAXAJV020001294">
    <property type="protein sequence ID" value="CAL7946060.1"/>
    <property type="molecule type" value="Genomic_DNA"/>
</dbReference>
<feature type="domain" description="PRELI/MSF1" evidence="1">
    <location>
        <begin position="1"/>
        <end position="172"/>
    </location>
</feature>
<dbReference type="InterPro" id="IPR037365">
    <property type="entry name" value="Slowmo/Ups"/>
</dbReference>
<evidence type="ECO:0000259" key="1">
    <source>
        <dbReference type="PROSITE" id="PS50904"/>
    </source>
</evidence>
<proteinExistence type="predicted"/>
<dbReference type="Proteomes" id="UP001642520">
    <property type="component" value="Unassembled WGS sequence"/>
</dbReference>
<dbReference type="InterPro" id="IPR006797">
    <property type="entry name" value="PRELI/MSF1_dom"/>
</dbReference>
<reference evidence="2 3" key="1">
    <citation type="submission" date="2024-08" db="EMBL/GenBank/DDBJ databases">
        <authorList>
            <person name="Will J Nash"/>
            <person name="Angela Man"/>
            <person name="Seanna McTaggart"/>
            <person name="Kendall Baker"/>
            <person name="Tom Barker"/>
            <person name="Leah Catchpole"/>
            <person name="Alex Durrant"/>
            <person name="Karim Gharbi"/>
            <person name="Naomi Irish"/>
            <person name="Gemy Kaithakottil"/>
            <person name="Debby Ku"/>
            <person name="Aaliyah Providence"/>
            <person name="Felix Shaw"/>
            <person name="David Swarbreck"/>
            <person name="Chris Watkins"/>
            <person name="Ann M. McCartney"/>
            <person name="Giulio Formenti"/>
            <person name="Alice Mouton"/>
            <person name="Noel Vella"/>
            <person name="Bjorn M von Reumont"/>
            <person name="Adriana Vella"/>
            <person name="Wilfried Haerty"/>
        </authorList>
    </citation>
    <scope>NUCLEOTIDE SEQUENCE [LARGE SCALE GENOMIC DNA]</scope>
</reference>
<comment type="caution">
    <text evidence="2">The sequence shown here is derived from an EMBL/GenBank/DDBJ whole genome shotgun (WGS) entry which is preliminary data.</text>
</comment>
<sequence length="180" mass="20754">MKESAEITILPYCWLTVCKTFFERYPNPYASHVLTEDTVHREIKDGKFFNKRIFLKTASTALPDLFKKLVKKPQVLILEEVIVDLYAKRLISLTRNLEHKKLVVASETTEYIPSYFDPNKTVMTRRTTIRSPLKGLTGRLIEKVCHVRAITNARKAVQGLLYILARDNGRARRGRDVAFG</sequence>
<protein>
    <recommendedName>
        <fullName evidence="1">PRELI/MSF1 domain-containing protein</fullName>
    </recommendedName>
</protein>